<accession>A0A9P8Q7F7</accession>
<dbReference type="SUPFAM" id="SSF47672">
    <property type="entry name" value="Transferrin receptor-like dimerisation domain"/>
    <property type="match status" value="1"/>
</dbReference>
<dbReference type="Gene3D" id="3.40.630.10">
    <property type="entry name" value="Zn peptidases"/>
    <property type="match status" value="1"/>
</dbReference>
<dbReference type="Pfam" id="PF02225">
    <property type="entry name" value="PA"/>
    <property type="match status" value="1"/>
</dbReference>
<dbReference type="Gene3D" id="1.20.930.40">
    <property type="entry name" value="Transferrin receptor-like, dimerisation domain"/>
    <property type="match status" value="1"/>
</dbReference>
<dbReference type="InterPro" id="IPR039373">
    <property type="entry name" value="Peptidase_M28B"/>
</dbReference>
<evidence type="ECO:0000313" key="7">
    <source>
        <dbReference type="EMBL" id="KAH3684279.1"/>
    </source>
</evidence>
<keyword evidence="3" id="KW-0812">Transmembrane</keyword>
<organism evidence="7 8">
    <name type="scientific">Wickerhamomyces pijperi</name>
    <name type="common">Yeast</name>
    <name type="synonym">Pichia pijperi</name>
    <dbReference type="NCBI Taxonomy" id="599730"/>
    <lineage>
        <taxon>Eukaryota</taxon>
        <taxon>Fungi</taxon>
        <taxon>Dikarya</taxon>
        <taxon>Ascomycota</taxon>
        <taxon>Saccharomycotina</taxon>
        <taxon>Saccharomycetes</taxon>
        <taxon>Phaffomycetales</taxon>
        <taxon>Wickerhamomycetaceae</taxon>
        <taxon>Wickerhamomyces</taxon>
    </lineage>
</organism>
<keyword evidence="3" id="KW-1133">Transmembrane helix</keyword>
<feature type="domain" description="Transferrin receptor-like dimerisation" evidence="5">
    <location>
        <begin position="704"/>
        <end position="821"/>
    </location>
</feature>
<keyword evidence="8" id="KW-1185">Reference proteome</keyword>
<dbReference type="InterPro" id="IPR036757">
    <property type="entry name" value="TFR-like_dimer_dom_sf"/>
</dbReference>
<feature type="region of interest" description="Disordered" evidence="2">
    <location>
        <begin position="298"/>
        <end position="317"/>
    </location>
</feature>
<dbReference type="AlphaFoldDB" id="A0A9P8Q7F7"/>
<feature type="transmembrane region" description="Helical" evidence="3">
    <location>
        <begin position="85"/>
        <end position="105"/>
    </location>
</feature>
<dbReference type="OrthoDB" id="5841748at2759"/>
<dbReference type="InterPro" id="IPR003137">
    <property type="entry name" value="PA_domain"/>
</dbReference>
<dbReference type="Pfam" id="PF04253">
    <property type="entry name" value="TFR_dimer"/>
    <property type="match status" value="1"/>
</dbReference>
<feature type="domain" description="PA" evidence="4">
    <location>
        <begin position="237"/>
        <end position="300"/>
    </location>
</feature>
<name>A0A9P8Q7F7_WICPI</name>
<dbReference type="CDD" id="cd08022">
    <property type="entry name" value="M28_PSMA_like"/>
    <property type="match status" value="1"/>
</dbReference>
<proteinExistence type="inferred from homology"/>
<reference evidence="7" key="1">
    <citation type="journal article" date="2021" name="Open Biol.">
        <title>Shared evolutionary footprints suggest mitochondrial oxidative damage underlies multiple complex I losses in fungi.</title>
        <authorList>
            <person name="Schikora-Tamarit M.A."/>
            <person name="Marcet-Houben M."/>
            <person name="Nosek J."/>
            <person name="Gabaldon T."/>
        </authorList>
    </citation>
    <scope>NUCLEOTIDE SEQUENCE</scope>
    <source>
        <strain evidence="7">CBS2887</strain>
    </source>
</reference>
<dbReference type="FunFam" id="3.50.30.30:FF:000008">
    <property type="entry name" value="Glutamate carboxypeptidase 2"/>
    <property type="match status" value="1"/>
</dbReference>
<reference evidence="7" key="2">
    <citation type="submission" date="2021-01" db="EMBL/GenBank/DDBJ databases">
        <authorList>
            <person name="Schikora-Tamarit M.A."/>
        </authorList>
    </citation>
    <scope>NUCLEOTIDE SEQUENCE</scope>
    <source>
        <strain evidence="7">CBS2887</strain>
    </source>
</reference>
<evidence type="ECO:0000259" key="4">
    <source>
        <dbReference type="Pfam" id="PF02225"/>
    </source>
</evidence>
<dbReference type="SUPFAM" id="SSF52025">
    <property type="entry name" value="PA domain"/>
    <property type="match status" value="1"/>
</dbReference>
<evidence type="ECO:0000259" key="5">
    <source>
        <dbReference type="Pfam" id="PF04253"/>
    </source>
</evidence>
<evidence type="ECO:0000256" key="1">
    <source>
        <dbReference type="ARBA" id="ARBA00005634"/>
    </source>
</evidence>
<evidence type="ECO:0000256" key="3">
    <source>
        <dbReference type="SAM" id="Phobius"/>
    </source>
</evidence>
<gene>
    <name evidence="7" type="ORF">WICPIJ_004754</name>
</gene>
<sequence>MSRYSCLERFKNQWLSIESQELTNNTDCQFQPTANYTKNMYRDKEEEQEPFNMSGTEYTDKELGELEYVNFQHSTRSTLSKFKKAFAITSIGLIVYTLLTSNFLFTSFVTPIPPPPKYNVEEVTELYLNVLKTSNLAADWSKRYTSEPHLAGTNYPLVQFTADKFTEFGFNATVDSFETYINYPKNESFLTLKENGSVIYKPTLVEDVLEQDETTQGEDLIPAFHGYSANGNVTAEYIFANYGSIEDFRLLNASGVDVTGKIVVVRYGGLFRGLKVKFAQEAGAVGVLIYSDPADDHVDESEVSYPEGPGRNPSSIQRGSVQFLSELPGDPTRFLEDPYDPVALANLTGIPKIPSLPISYKEVQPILSKLSGHGLQLGFEGGIKGFDYSVGPAPGFELNIYNDNEYVFTNLNNVIGMYEGADPSNLIVIGNHRDAWIKGGAGDPNSGSTVLLEIARALGELFKLGFKPQASILLASWDGEEYGLIGSTSYAERYAKVLQKNVTAYLNCDVAVGGSYLKLASSPLLNDYLLDVADLVQYPVRGNESIPSTTLREHFLKSSTISILGSGSDYTVFYEHLGLTSVDVGFNSGKGDPVYHYHSNYDSFYWMSKYADPGFKLHNTMAQYLGLLLLRMSENKALTAFKAADFSTAINGYFTELADKIPAEWLNREIPTIESYQSPCQMRMMGSAPKVPLTLSNLIDLTNEELATYKTASVSFDAKVEELQSEWDTPTYFPWKKIVVHWKIFGANKKLRGLEQNFLYKFGLNNRDWFKHIGFASGRFTGYAGQSLPGLTEALEDGDFEEAVKWVGIIKKAVKKAGKSLV</sequence>
<dbReference type="PANTHER" id="PTHR10404">
    <property type="entry name" value="N-ACETYLATED-ALPHA-LINKED ACIDIC DIPEPTIDASE"/>
    <property type="match status" value="1"/>
</dbReference>
<dbReference type="Proteomes" id="UP000774326">
    <property type="component" value="Unassembled WGS sequence"/>
</dbReference>
<dbReference type="SUPFAM" id="SSF53187">
    <property type="entry name" value="Zn-dependent exopeptidases"/>
    <property type="match status" value="1"/>
</dbReference>
<dbReference type="CDD" id="cd02121">
    <property type="entry name" value="PA_GCPII_like"/>
    <property type="match status" value="1"/>
</dbReference>
<keyword evidence="3" id="KW-0472">Membrane</keyword>
<dbReference type="InterPro" id="IPR007365">
    <property type="entry name" value="TFR-like_dimer_dom"/>
</dbReference>
<evidence type="ECO:0000256" key="2">
    <source>
        <dbReference type="SAM" id="MobiDB-lite"/>
    </source>
</evidence>
<dbReference type="GO" id="GO:0004180">
    <property type="term" value="F:carboxypeptidase activity"/>
    <property type="evidence" value="ECO:0007669"/>
    <property type="project" value="TreeGrafter"/>
</dbReference>
<dbReference type="PANTHER" id="PTHR10404:SF46">
    <property type="entry name" value="VACUOLAR PROTEIN SORTING-ASSOCIATED PROTEIN 70"/>
    <property type="match status" value="1"/>
</dbReference>
<dbReference type="Gene3D" id="3.50.30.30">
    <property type="match status" value="1"/>
</dbReference>
<protein>
    <submittedName>
        <fullName evidence="7">Uncharacterized protein</fullName>
    </submittedName>
</protein>
<dbReference type="InterPro" id="IPR046450">
    <property type="entry name" value="PA_dom_sf"/>
</dbReference>
<evidence type="ECO:0000313" key="8">
    <source>
        <dbReference type="Proteomes" id="UP000774326"/>
    </source>
</evidence>
<dbReference type="InterPro" id="IPR007484">
    <property type="entry name" value="Peptidase_M28"/>
</dbReference>
<feature type="domain" description="Peptidase M28" evidence="6">
    <location>
        <begin position="413"/>
        <end position="604"/>
    </location>
</feature>
<dbReference type="FunFam" id="3.40.630.10:FF:000101">
    <property type="entry name" value="N-acetylated alpha-linked acidic dipeptidase like 1"/>
    <property type="match status" value="1"/>
</dbReference>
<evidence type="ECO:0000259" key="6">
    <source>
        <dbReference type="Pfam" id="PF04389"/>
    </source>
</evidence>
<comment type="caution">
    <text evidence="7">The sequence shown here is derived from an EMBL/GenBank/DDBJ whole genome shotgun (WGS) entry which is preliminary data.</text>
</comment>
<comment type="similarity">
    <text evidence="1">Belongs to the peptidase M28 family. M28B subfamily.</text>
</comment>
<dbReference type="EMBL" id="JAEUBG010002638">
    <property type="protein sequence ID" value="KAH3684279.1"/>
    <property type="molecule type" value="Genomic_DNA"/>
</dbReference>
<dbReference type="Pfam" id="PF04389">
    <property type="entry name" value="Peptidase_M28"/>
    <property type="match status" value="1"/>
</dbReference>